<evidence type="ECO:0000313" key="11">
    <source>
        <dbReference type="Proteomes" id="UP000199513"/>
    </source>
</evidence>
<dbReference type="Gene3D" id="1.20.1540.10">
    <property type="entry name" value="Rhomboid-like"/>
    <property type="match status" value="1"/>
</dbReference>
<dbReference type="InterPro" id="IPR022764">
    <property type="entry name" value="Peptidase_S54_rhomboid_dom"/>
</dbReference>
<dbReference type="PANTHER" id="PTHR43731">
    <property type="entry name" value="RHOMBOID PROTEASE"/>
    <property type="match status" value="1"/>
</dbReference>
<comment type="similarity">
    <text evidence="2">Belongs to the peptidase S54 family.</text>
</comment>
<dbReference type="InterPro" id="IPR046483">
    <property type="entry name" value="DUF6576"/>
</dbReference>
<protein>
    <submittedName>
        <fullName evidence="10">Membrane associated serine protease, rhomboid family</fullName>
    </submittedName>
</protein>
<dbReference type="GO" id="GO:0004252">
    <property type="term" value="F:serine-type endopeptidase activity"/>
    <property type="evidence" value="ECO:0007669"/>
    <property type="project" value="InterPro"/>
</dbReference>
<evidence type="ECO:0000313" key="10">
    <source>
        <dbReference type="EMBL" id="SFF48404.1"/>
    </source>
</evidence>
<evidence type="ECO:0000256" key="1">
    <source>
        <dbReference type="ARBA" id="ARBA00004141"/>
    </source>
</evidence>
<dbReference type="InterPro" id="IPR035952">
    <property type="entry name" value="Rhomboid-like_sf"/>
</dbReference>
<reference evidence="10 11" key="1">
    <citation type="submission" date="2016-10" db="EMBL/GenBank/DDBJ databases">
        <authorList>
            <person name="de Groot N.N."/>
        </authorList>
    </citation>
    <scope>NUCLEOTIDE SEQUENCE [LARGE SCALE GENOMIC DNA]</scope>
    <source>
        <strain>GEY</strain>
        <strain evidence="11">DSM 9560</strain>
    </source>
</reference>
<feature type="transmembrane region" description="Helical" evidence="7">
    <location>
        <begin position="49"/>
        <end position="72"/>
    </location>
</feature>
<dbReference type="RefSeq" id="WP_091548906.1">
    <property type="nucleotide sequence ID" value="NZ_FONY01000040.1"/>
</dbReference>
<dbReference type="Proteomes" id="UP000199513">
    <property type="component" value="Unassembled WGS sequence"/>
</dbReference>
<keyword evidence="11" id="KW-1185">Reference proteome</keyword>
<dbReference type="SUPFAM" id="SSF144091">
    <property type="entry name" value="Rhomboid-like"/>
    <property type="match status" value="1"/>
</dbReference>
<proteinExistence type="inferred from homology"/>
<feature type="transmembrane region" description="Helical" evidence="7">
    <location>
        <begin position="78"/>
        <end position="103"/>
    </location>
</feature>
<evidence type="ECO:0000256" key="5">
    <source>
        <dbReference type="ARBA" id="ARBA00022989"/>
    </source>
</evidence>
<keyword evidence="5 7" id="KW-1133">Transmembrane helix</keyword>
<evidence type="ECO:0000259" key="8">
    <source>
        <dbReference type="Pfam" id="PF01694"/>
    </source>
</evidence>
<gene>
    <name evidence="10" type="ORF">SAMN04488541_104032</name>
</gene>
<dbReference type="EMBL" id="FONY01000040">
    <property type="protein sequence ID" value="SFF48404.1"/>
    <property type="molecule type" value="Genomic_DNA"/>
</dbReference>
<keyword evidence="6 7" id="KW-0472">Membrane</keyword>
<dbReference type="AlphaFoldDB" id="A0A1I2J1P6"/>
<evidence type="ECO:0000256" key="2">
    <source>
        <dbReference type="ARBA" id="ARBA00009045"/>
    </source>
</evidence>
<dbReference type="PANTHER" id="PTHR43731:SF14">
    <property type="entry name" value="PRESENILIN-ASSOCIATED RHOMBOID-LIKE PROTEIN, MITOCHONDRIAL"/>
    <property type="match status" value="1"/>
</dbReference>
<feature type="transmembrane region" description="Helical" evidence="7">
    <location>
        <begin position="7"/>
        <end position="28"/>
    </location>
</feature>
<dbReference type="OrthoDB" id="9807874at2"/>
<keyword evidence="4" id="KW-0378">Hydrolase</keyword>
<feature type="domain" description="Peptidase S54 rhomboid" evidence="8">
    <location>
        <begin position="44"/>
        <end position="188"/>
    </location>
</feature>
<evidence type="ECO:0000256" key="6">
    <source>
        <dbReference type="ARBA" id="ARBA00023136"/>
    </source>
</evidence>
<feature type="transmembrane region" description="Helical" evidence="7">
    <location>
        <begin position="139"/>
        <end position="161"/>
    </location>
</feature>
<evidence type="ECO:0000256" key="7">
    <source>
        <dbReference type="SAM" id="Phobius"/>
    </source>
</evidence>
<accession>A0A1I2J1P6</accession>
<dbReference type="GO" id="GO:0006508">
    <property type="term" value="P:proteolysis"/>
    <property type="evidence" value="ECO:0007669"/>
    <property type="project" value="UniProtKB-KW"/>
</dbReference>
<dbReference type="InterPro" id="IPR050925">
    <property type="entry name" value="Rhomboid_protease_S54"/>
</dbReference>
<evidence type="ECO:0000256" key="4">
    <source>
        <dbReference type="ARBA" id="ARBA00022801"/>
    </source>
</evidence>
<evidence type="ECO:0000256" key="3">
    <source>
        <dbReference type="ARBA" id="ARBA00022692"/>
    </source>
</evidence>
<dbReference type="Pfam" id="PF20216">
    <property type="entry name" value="DUF6576"/>
    <property type="match status" value="1"/>
</dbReference>
<feature type="transmembrane region" description="Helical" evidence="7">
    <location>
        <begin position="173"/>
        <end position="192"/>
    </location>
</feature>
<feature type="transmembrane region" description="Helical" evidence="7">
    <location>
        <begin position="198"/>
        <end position="222"/>
    </location>
</feature>
<sequence length="281" mass="31908">MAILVEVSLWILITVTILTSWQGFRNYAYFDRYLFEVEKIIIDKQFYRLLSAGFLHTNWLHLIFNMVSLYVFSVGVGHILGVVNFFTVYFGSMLIGNLLALYIHRQHEDYSAVGASGAVSGVIFSSVCFMPQAEIGFYFIPYTIPAWAFGLFFVLVSIYGIKKQADNIGHEAHLGGALAGIIISIFLSPHLLKLNYLPILIMLVPIIIFLLLIALYPTFLLLPNHWSITKTTKETVKTNYDDLDDETALNELLEKVSAVGYYNLTKQEKKKLEELSKKIES</sequence>
<feature type="domain" description="DUF6576" evidence="9">
    <location>
        <begin position="238"/>
        <end position="278"/>
    </location>
</feature>
<organism evidence="10 11">
    <name type="scientific">Thermoflexibacter ruber</name>
    <dbReference type="NCBI Taxonomy" id="1003"/>
    <lineage>
        <taxon>Bacteria</taxon>
        <taxon>Pseudomonadati</taxon>
        <taxon>Bacteroidota</taxon>
        <taxon>Cytophagia</taxon>
        <taxon>Cytophagales</taxon>
        <taxon>Thermoflexibacteraceae</taxon>
        <taxon>Thermoflexibacter</taxon>
    </lineage>
</organism>
<keyword evidence="10" id="KW-0645">Protease</keyword>
<keyword evidence="3 7" id="KW-0812">Transmembrane</keyword>
<dbReference type="GO" id="GO:0016020">
    <property type="term" value="C:membrane"/>
    <property type="evidence" value="ECO:0007669"/>
    <property type="project" value="UniProtKB-SubCell"/>
</dbReference>
<dbReference type="Pfam" id="PF01694">
    <property type="entry name" value="Rhomboid"/>
    <property type="match status" value="1"/>
</dbReference>
<comment type="subcellular location">
    <subcellularLocation>
        <location evidence="1">Membrane</location>
        <topology evidence="1">Multi-pass membrane protein</topology>
    </subcellularLocation>
</comment>
<name>A0A1I2J1P6_9BACT</name>
<evidence type="ECO:0000259" key="9">
    <source>
        <dbReference type="Pfam" id="PF20216"/>
    </source>
</evidence>
<dbReference type="STRING" id="1003.SAMN04488541_104032"/>